<name>A0A538U1K6_UNCEI</name>
<dbReference type="Proteomes" id="UP000319836">
    <property type="component" value="Unassembled WGS sequence"/>
</dbReference>
<dbReference type="InterPro" id="IPR002763">
    <property type="entry name" value="DUF72"/>
</dbReference>
<dbReference type="PANTHER" id="PTHR30348">
    <property type="entry name" value="UNCHARACTERIZED PROTEIN YECE"/>
    <property type="match status" value="1"/>
</dbReference>
<sequence>MKLRVGTSGYSYKEWIGSFYPEKLPASRMLRFYGERFGTVEINNTFYRMPTIPLLERWAGEVPPGFRF</sequence>
<dbReference type="SUPFAM" id="SSF117396">
    <property type="entry name" value="TM1631-like"/>
    <property type="match status" value="1"/>
</dbReference>
<organism evidence="1 2">
    <name type="scientific">Eiseniibacteriota bacterium</name>
    <dbReference type="NCBI Taxonomy" id="2212470"/>
    <lineage>
        <taxon>Bacteria</taxon>
        <taxon>Candidatus Eiseniibacteriota</taxon>
    </lineage>
</organism>
<comment type="caution">
    <text evidence="1">The sequence shown here is derived from an EMBL/GenBank/DDBJ whole genome shotgun (WGS) entry which is preliminary data.</text>
</comment>
<proteinExistence type="predicted"/>
<evidence type="ECO:0000313" key="1">
    <source>
        <dbReference type="EMBL" id="TMQ69689.1"/>
    </source>
</evidence>
<dbReference type="EMBL" id="VBPA01000276">
    <property type="protein sequence ID" value="TMQ69689.1"/>
    <property type="molecule type" value="Genomic_DNA"/>
</dbReference>
<dbReference type="Gene3D" id="3.20.20.410">
    <property type="entry name" value="Protein of unknown function UPF0759"/>
    <property type="match status" value="1"/>
</dbReference>
<reference evidence="1 2" key="1">
    <citation type="journal article" date="2019" name="Nat. Microbiol.">
        <title>Mediterranean grassland soil C-N compound turnover is dependent on rainfall and depth, and is mediated by genomically divergent microorganisms.</title>
        <authorList>
            <person name="Diamond S."/>
            <person name="Andeer P.F."/>
            <person name="Li Z."/>
            <person name="Crits-Christoph A."/>
            <person name="Burstein D."/>
            <person name="Anantharaman K."/>
            <person name="Lane K.R."/>
            <person name="Thomas B.C."/>
            <person name="Pan C."/>
            <person name="Northen T.R."/>
            <person name="Banfield J.F."/>
        </authorList>
    </citation>
    <scope>NUCLEOTIDE SEQUENCE [LARGE SCALE GENOMIC DNA]</scope>
    <source>
        <strain evidence="1">WS_10</strain>
    </source>
</reference>
<protein>
    <submittedName>
        <fullName evidence="1">DUF72 domain-containing protein</fullName>
    </submittedName>
</protein>
<gene>
    <name evidence="1" type="ORF">E6K80_10825</name>
</gene>
<dbReference type="InterPro" id="IPR036520">
    <property type="entry name" value="UPF0759_sf"/>
</dbReference>
<accession>A0A538U1K6</accession>
<evidence type="ECO:0000313" key="2">
    <source>
        <dbReference type="Proteomes" id="UP000319836"/>
    </source>
</evidence>
<dbReference type="PANTHER" id="PTHR30348:SF4">
    <property type="entry name" value="DUF72 DOMAIN-CONTAINING PROTEIN"/>
    <property type="match status" value="1"/>
</dbReference>
<dbReference type="AlphaFoldDB" id="A0A538U1K6"/>
<feature type="non-terminal residue" evidence="1">
    <location>
        <position position="68"/>
    </location>
</feature>
<dbReference type="Pfam" id="PF01904">
    <property type="entry name" value="DUF72"/>
    <property type="match status" value="1"/>
</dbReference>